<reference evidence="4 5" key="1">
    <citation type="submission" date="2020-08" db="EMBL/GenBank/DDBJ databases">
        <title>Genomic Encyclopedia of Type Strains, Phase IV (KMG-IV): sequencing the most valuable type-strain genomes for metagenomic binning, comparative biology and taxonomic classification.</title>
        <authorList>
            <person name="Goeker M."/>
        </authorList>
    </citation>
    <scope>NUCLEOTIDE SEQUENCE [LARGE SCALE GENOMIC DNA]</scope>
    <source>
        <strain evidence="4 5">DSM 25622</strain>
    </source>
</reference>
<keyword evidence="2" id="KW-0732">Signal</keyword>
<organism evidence="4 5">
    <name type="scientific">Muricoccus pecuniae</name>
    <dbReference type="NCBI Taxonomy" id="693023"/>
    <lineage>
        <taxon>Bacteria</taxon>
        <taxon>Pseudomonadati</taxon>
        <taxon>Pseudomonadota</taxon>
        <taxon>Alphaproteobacteria</taxon>
        <taxon>Acetobacterales</taxon>
        <taxon>Roseomonadaceae</taxon>
        <taxon>Muricoccus</taxon>
    </lineage>
</organism>
<name>A0A840YJI2_9PROT</name>
<dbReference type="AlphaFoldDB" id="A0A840YJI2"/>
<dbReference type="Proteomes" id="UP000580654">
    <property type="component" value="Unassembled WGS sequence"/>
</dbReference>
<protein>
    <recommendedName>
        <fullName evidence="3">Rap1a immunity protein domain-containing protein</fullName>
    </recommendedName>
</protein>
<evidence type="ECO:0000256" key="1">
    <source>
        <dbReference type="SAM" id="MobiDB-lite"/>
    </source>
</evidence>
<dbReference type="InterPro" id="IPR041238">
    <property type="entry name" value="Rap1a"/>
</dbReference>
<feature type="chain" id="PRO_5032520609" description="Rap1a immunity protein domain-containing protein" evidence="2">
    <location>
        <begin position="27"/>
        <end position="162"/>
    </location>
</feature>
<accession>A0A840YJI2</accession>
<keyword evidence="5" id="KW-1185">Reference proteome</keyword>
<sequence length="162" mass="16388">MRNIHGAALAALPIVALLAAAPGARAQVTPSQTTPSQTTPSQASPGQAAPTAVSTTADLAAICLPGTTGVQRLEAIAYCQGYVTAIGHYHAMLHPAGGRVPPLFCPPSPAPSVAQSAIAFANWAKGNPQYGSEPAADGLLRWAQATYPCPAQPAARGARTSR</sequence>
<feature type="region of interest" description="Disordered" evidence="1">
    <location>
        <begin position="27"/>
        <end position="50"/>
    </location>
</feature>
<dbReference type="RefSeq" id="WP_184518227.1">
    <property type="nucleotide sequence ID" value="NZ_JACIJD010000009.1"/>
</dbReference>
<evidence type="ECO:0000259" key="3">
    <source>
        <dbReference type="Pfam" id="PF18602"/>
    </source>
</evidence>
<gene>
    <name evidence="4" type="ORF">FHS87_002378</name>
</gene>
<evidence type="ECO:0000313" key="5">
    <source>
        <dbReference type="Proteomes" id="UP000580654"/>
    </source>
</evidence>
<feature type="compositionally biased region" description="Low complexity" evidence="1">
    <location>
        <begin position="27"/>
        <end position="45"/>
    </location>
</feature>
<dbReference type="Pfam" id="PF18602">
    <property type="entry name" value="Rap1a"/>
    <property type="match status" value="1"/>
</dbReference>
<comment type="caution">
    <text evidence="4">The sequence shown here is derived from an EMBL/GenBank/DDBJ whole genome shotgun (WGS) entry which is preliminary data.</text>
</comment>
<feature type="domain" description="Rap1a immunity protein" evidence="3">
    <location>
        <begin position="55"/>
        <end position="149"/>
    </location>
</feature>
<proteinExistence type="predicted"/>
<evidence type="ECO:0000313" key="4">
    <source>
        <dbReference type="EMBL" id="MBB5694333.1"/>
    </source>
</evidence>
<feature type="signal peptide" evidence="2">
    <location>
        <begin position="1"/>
        <end position="26"/>
    </location>
</feature>
<evidence type="ECO:0000256" key="2">
    <source>
        <dbReference type="SAM" id="SignalP"/>
    </source>
</evidence>
<dbReference type="EMBL" id="JACIJD010000009">
    <property type="protein sequence ID" value="MBB5694333.1"/>
    <property type="molecule type" value="Genomic_DNA"/>
</dbReference>